<evidence type="ECO:0000256" key="1">
    <source>
        <dbReference type="ARBA" id="ARBA00002265"/>
    </source>
</evidence>
<reference evidence="10 11" key="1">
    <citation type="submission" date="2018-10" db="EMBL/GenBank/DDBJ databases">
        <title>Genomic Encyclopedia of Type Strains, Phase IV (KMG-IV): sequencing the most valuable type-strain genomes for metagenomic binning, comparative biology and taxonomic classification.</title>
        <authorList>
            <person name="Goeker M."/>
        </authorList>
    </citation>
    <scope>NUCLEOTIDE SEQUENCE [LARGE SCALE GENOMIC DNA]</scope>
    <source>
        <strain evidence="10 11">DSM 25080</strain>
    </source>
</reference>
<feature type="transmembrane region" description="Helical" evidence="9">
    <location>
        <begin position="101"/>
        <end position="122"/>
    </location>
</feature>
<keyword evidence="5 9" id="KW-0812">Transmembrane</keyword>
<proteinExistence type="inferred from homology"/>
<keyword evidence="11" id="KW-1185">Reference proteome</keyword>
<evidence type="ECO:0000256" key="2">
    <source>
        <dbReference type="ARBA" id="ARBA00004651"/>
    </source>
</evidence>
<evidence type="ECO:0000256" key="3">
    <source>
        <dbReference type="ARBA" id="ARBA00007725"/>
    </source>
</evidence>
<comment type="caution">
    <text evidence="10">The sequence shown here is derived from an EMBL/GenBank/DDBJ whole genome shotgun (WGS) entry which is preliminary data.</text>
</comment>
<keyword evidence="6 9" id="KW-1133">Transmembrane helix</keyword>
<dbReference type="NCBIfam" id="TIGR04408">
    <property type="entry name" value="LptG_lptG"/>
    <property type="match status" value="1"/>
</dbReference>
<comment type="subunit">
    <text evidence="8">Component of the lipopolysaccharide transport and assembly complex. The LptBFG transporter is composed of two ATP-binding proteins (LptB) and two transmembrane proteins (LptF and LptG).</text>
</comment>
<comment type="function">
    <text evidence="1">Part of the ABC transporter complex LptBFG involved in the translocation of lipopolysaccharide (LPS) from the inner membrane to the outer membrane.</text>
</comment>
<dbReference type="GO" id="GO:0015920">
    <property type="term" value="P:lipopolysaccharide transport"/>
    <property type="evidence" value="ECO:0007669"/>
    <property type="project" value="TreeGrafter"/>
</dbReference>
<feature type="transmembrane region" description="Helical" evidence="9">
    <location>
        <begin position="328"/>
        <end position="352"/>
    </location>
</feature>
<feature type="transmembrane region" description="Helical" evidence="9">
    <location>
        <begin position="305"/>
        <end position="322"/>
    </location>
</feature>
<protein>
    <submittedName>
        <fullName evidence="10">Lipopolysaccharide export system permease protein</fullName>
    </submittedName>
</protein>
<feature type="transmembrane region" description="Helical" evidence="9">
    <location>
        <begin position="275"/>
        <end position="293"/>
    </location>
</feature>
<sequence>MRLIKQYVSSSVLKSTLVVLLAVCSLDVITTIVDQADSMRGDYTFPAVLEYTAYLIPKKLVTSIPIAVLIGVLFGLGQLASTSELTVMRAAGLSVRKLGWFAMRGALLIIFVGMFIAEYVAAPLELHAEAKRDIKRMGEEVAAIQDSDNGFWGLEGDEFFHVNTILPSGKMYGLVRFKFNEAYQLERVEFSEEALYLDGAWLLQDTSVLAINERSMAEDLVPESWWRSEMSPRVMQIVAADEANLSIRDLWYYANFLSSQGLDNRVYELTFWQKVLQPLASMSLVFIAISFVFGPLRQVTMGARIFTGVIVGIVFSTVQHILGPISLVYGLSPVLAVTIPILGCFVIGGYLLRRAK</sequence>
<dbReference type="InterPro" id="IPR030923">
    <property type="entry name" value="LptG"/>
</dbReference>
<evidence type="ECO:0000313" key="10">
    <source>
        <dbReference type="EMBL" id="RMA79941.1"/>
    </source>
</evidence>
<dbReference type="PANTHER" id="PTHR33529:SF2">
    <property type="entry name" value="LIPOPOLYSACCHARIDE EXPORT SYSTEM PERMEASE PROTEIN LPTG"/>
    <property type="match status" value="1"/>
</dbReference>
<dbReference type="Proteomes" id="UP000267187">
    <property type="component" value="Unassembled WGS sequence"/>
</dbReference>
<dbReference type="EMBL" id="REFJ01000003">
    <property type="protein sequence ID" value="RMA79941.1"/>
    <property type="molecule type" value="Genomic_DNA"/>
</dbReference>
<evidence type="ECO:0000256" key="7">
    <source>
        <dbReference type="ARBA" id="ARBA00023136"/>
    </source>
</evidence>
<keyword evidence="7 9" id="KW-0472">Membrane</keyword>
<evidence type="ECO:0000256" key="8">
    <source>
        <dbReference type="ARBA" id="ARBA00026081"/>
    </source>
</evidence>
<organism evidence="10 11">
    <name type="scientific">Umboniibacter marinipuniceus</name>
    <dbReference type="NCBI Taxonomy" id="569599"/>
    <lineage>
        <taxon>Bacteria</taxon>
        <taxon>Pseudomonadati</taxon>
        <taxon>Pseudomonadota</taxon>
        <taxon>Gammaproteobacteria</taxon>
        <taxon>Cellvibrionales</taxon>
        <taxon>Cellvibrionaceae</taxon>
        <taxon>Umboniibacter</taxon>
    </lineage>
</organism>
<dbReference type="RefSeq" id="WP_121876639.1">
    <property type="nucleotide sequence ID" value="NZ_REFJ01000003.1"/>
</dbReference>
<feature type="transmembrane region" description="Helical" evidence="9">
    <location>
        <begin position="12"/>
        <end position="33"/>
    </location>
</feature>
<dbReference type="OrthoDB" id="9776227at2"/>
<evidence type="ECO:0000256" key="6">
    <source>
        <dbReference type="ARBA" id="ARBA00022989"/>
    </source>
</evidence>
<gene>
    <name evidence="10" type="ORF">DFR27_1293</name>
</gene>
<dbReference type="GO" id="GO:0055085">
    <property type="term" value="P:transmembrane transport"/>
    <property type="evidence" value="ECO:0007669"/>
    <property type="project" value="InterPro"/>
</dbReference>
<evidence type="ECO:0000256" key="5">
    <source>
        <dbReference type="ARBA" id="ARBA00022692"/>
    </source>
</evidence>
<feature type="transmembrane region" description="Helical" evidence="9">
    <location>
        <begin position="60"/>
        <end position="80"/>
    </location>
</feature>
<dbReference type="GO" id="GO:0043190">
    <property type="term" value="C:ATP-binding cassette (ABC) transporter complex"/>
    <property type="evidence" value="ECO:0007669"/>
    <property type="project" value="InterPro"/>
</dbReference>
<evidence type="ECO:0000256" key="4">
    <source>
        <dbReference type="ARBA" id="ARBA00022475"/>
    </source>
</evidence>
<comment type="subcellular location">
    <subcellularLocation>
        <location evidence="2">Cell membrane</location>
        <topology evidence="2">Multi-pass membrane protein</topology>
    </subcellularLocation>
</comment>
<evidence type="ECO:0000256" key="9">
    <source>
        <dbReference type="SAM" id="Phobius"/>
    </source>
</evidence>
<accession>A0A3M0A443</accession>
<keyword evidence="4" id="KW-1003">Cell membrane</keyword>
<dbReference type="PANTHER" id="PTHR33529">
    <property type="entry name" value="SLR0882 PROTEIN-RELATED"/>
    <property type="match status" value="1"/>
</dbReference>
<comment type="similarity">
    <text evidence="3">Belongs to the LptF/LptG family.</text>
</comment>
<dbReference type="Pfam" id="PF03739">
    <property type="entry name" value="LptF_LptG"/>
    <property type="match status" value="1"/>
</dbReference>
<name>A0A3M0A443_9GAMM</name>
<evidence type="ECO:0000313" key="11">
    <source>
        <dbReference type="Proteomes" id="UP000267187"/>
    </source>
</evidence>
<dbReference type="InterPro" id="IPR005495">
    <property type="entry name" value="LptG/LptF_permease"/>
</dbReference>
<dbReference type="AlphaFoldDB" id="A0A3M0A443"/>